<feature type="transmembrane region" description="Helical" evidence="4">
    <location>
        <begin position="206"/>
        <end position="228"/>
    </location>
</feature>
<name>A0A0D2J631_9BACT</name>
<keyword evidence="7" id="KW-1185">Reference proteome</keyword>
<evidence type="ECO:0000256" key="4">
    <source>
        <dbReference type="SAM" id="Phobius"/>
    </source>
</evidence>
<dbReference type="Pfam" id="PF07690">
    <property type="entry name" value="MFS_1"/>
    <property type="match status" value="1"/>
</dbReference>
<keyword evidence="3 4" id="KW-0472">Membrane</keyword>
<feature type="transmembrane region" description="Helical" evidence="4">
    <location>
        <begin position="12"/>
        <end position="29"/>
    </location>
</feature>
<feature type="transmembrane region" description="Helical" evidence="4">
    <location>
        <begin position="240"/>
        <end position="258"/>
    </location>
</feature>
<comment type="caution">
    <text evidence="6">The sequence shown here is derived from an EMBL/GenBank/DDBJ whole genome shotgun (WGS) entry which is preliminary data.</text>
</comment>
<feature type="transmembrane region" description="Helical" evidence="4">
    <location>
        <begin position="327"/>
        <end position="350"/>
    </location>
</feature>
<dbReference type="EMBL" id="AZAC01000067">
    <property type="protein sequence ID" value="KIX11166.1"/>
    <property type="molecule type" value="Genomic_DNA"/>
</dbReference>
<evidence type="ECO:0000256" key="2">
    <source>
        <dbReference type="ARBA" id="ARBA00022989"/>
    </source>
</evidence>
<gene>
    <name evidence="6" type="ORF">X474_26095</name>
</gene>
<dbReference type="InterPro" id="IPR011701">
    <property type="entry name" value="MFS"/>
</dbReference>
<accession>A0A0D2J631</accession>
<evidence type="ECO:0000313" key="6">
    <source>
        <dbReference type="EMBL" id="KIX11166.1"/>
    </source>
</evidence>
<dbReference type="InParanoid" id="A0A0D2J631"/>
<feature type="transmembrane region" description="Helical" evidence="4">
    <location>
        <begin position="294"/>
        <end position="315"/>
    </location>
</feature>
<keyword evidence="2 4" id="KW-1133">Transmembrane helix</keyword>
<feature type="domain" description="Major facilitator superfamily (MFS) profile" evidence="5">
    <location>
        <begin position="203"/>
        <end position="389"/>
    </location>
</feature>
<feature type="transmembrane region" description="Helical" evidence="4">
    <location>
        <begin position="49"/>
        <end position="70"/>
    </location>
</feature>
<dbReference type="InterPro" id="IPR036259">
    <property type="entry name" value="MFS_trans_sf"/>
</dbReference>
<keyword evidence="1 4" id="KW-0812">Transmembrane</keyword>
<dbReference type="AlphaFoldDB" id="A0A0D2J631"/>
<sequence>MKPYSAENKKMFFFLLVMAVTCATGFQGWRTIYNNFAVEQVGITGQENGIIQGMREIPGFLSFLVIYVLLFIKEHHLAAVSVLIMGMGVAFTGVLDSFGGLLFSTMVMSFGFHYYETVNQSLTLQHFSSTQTPLVLGRVRSANALANITVGISVIGLSYVLDYSAIFGLLGGLVAVVGLGAYFSNPSPKETTPQQKKFILRSRYKLFYALTFMAGARRQVFVAFAVFLLVQRFSFSLQEIAVLFLINNVINFFVAPMVGKAINRFGERTVLSVEYSMLIIVFLVYAFAQSKAVVAAAYVLDHIFFSCSIAIPSFFRKIADPGEVAPSMAVGFTINHIVAVIIPVIGGLVWMVDYRIPFVGGAVLAGVSLYLARLVPSRENLKPVVTRVK</sequence>
<feature type="transmembrane region" description="Helical" evidence="4">
    <location>
        <begin position="77"/>
        <end position="95"/>
    </location>
</feature>
<feature type="transmembrane region" description="Helical" evidence="4">
    <location>
        <begin position="270"/>
        <end position="288"/>
    </location>
</feature>
<evidence type="ECO:0000256" key="3">
    <source>
        <dbReference type="ARBA" id="ARBA00023136"/>
    </source>
</evidence>
<dbReference type="RefSeq" id="WP_044352434.1">
    <property type="nucleotide sequence ID" value="NZ_AZAC01000067.1"/>
</dbReference>
<dbReference type="SUPFAM" id="SSF103473">
    <property type="entry name" value="MFS general substrate transporter"/>
    <property type="match status" value="1"/>
</dbReference>
<dbReference type="OrthoDB" id="9774288at2"/>
<feature type="transmembrane region" description="Helical" evidence="4">
    <location>
        <begin position="356"/>
        <end position="372"/>
    </location>
</feature>
<evidence type="ECO:0000313" key="7">
    <source>
        <dbReference type="Proteomes" id="UP000032233"/>
    </source>
</evidence>
<dbReference type="InterPro" id="IPR020846">
    <property type="entry name" value="MFS_dom"/>
</dbReference>
<organism evidence="6 7">
    <name type="scientific">Dethiosulfatarculus sandiegensis</name>
    <dbReference type="NCBI Taxonomy" id="1429043"/>
    <lineage>
        <taxon>Bacteria</taxon>
        <taxon>Pseudomonadati</taxon>
        <taxon>Thermodesulfobacteriota</taxon>
        <taxon>Desulfarculia</taxon>
        <taxon>Desulfarculales</taxon>
        <taxon>Desulfarculaceae</taxon>
        <taxon>Dethiosulfatarculus</taxon>
    </lineage>
</organism>
<dbReference type="Proteomes" id="UP000032233">
    <property type="component" value="Unassembled WGS sequence"/>
</dbReference>
<dbReference type="GO" id="GO:0022857">
    <property type="term" value="F:transmembrane transporter activity"/>
    <property type="evidence" value="ECO:0007669"/>
    <property type="project" value="InterPro"/>
</dbReference>
<proteinExistence type="predicted"/>
<reference evidence="6 7" key="1">
    <citation type="submission" date="2013-11" db="EMBL/GenBank/DDBJ databases">
        <title>Metagenomic analysis of a methanogenic consortium involved in long chain n-alkane degradation.</title>
        <authorList>
            <person name="Davidova I.A."/>
            <person name="Callaghan A.V."/>
            <person name="Wawrik B."/>
            <person name="Pruitt S."/>
            <person name="Marks C."/>
            <person name="Duncan K.E."/>
            <person name="Suflita J.M."/>
        </authorList>
    </citation>
    <scope>NUCLEOTIDE SEQUENCE [LARGE SCALE GENOMIC DNA]</scope>
    <source>
        <strain evidence="6 7">SPR</strain>
    </source>
</reference>
<dbReference type="Gene3D" id="1.20.1250.20">
    <property type="entry name" value="MFS general substrate transporter like domains"/>
    <property type="match status" value="2"/>
</dbReference>
<evidence type="ECO:0000256" key="1">
    <source>
        <dbReference type="ARBA" id="ARBA00022692"/>
    </source>
</evidence>
<dbReference type="PATRIC" id="fig|1429043.3.peg.5522"/>
<dbReference type="PROSITE" id="PS50850">
    <property type="entry name" value="MFS"/>
    <property type="match status" value="1"/>
</dbReference>
<evidence type="ECO:0000259" key="5">
    <source>
        <dbReference type="PROSITE" id="PS50850"/>
    </source>
</evidence>
<feature type="transmembrane region" description="Helical" evidence="4">
    <location>
        <begin position="165"/>
        <end position="185"/>
    </location>
</feature>
<dbReference type="STRING" id="1429043.X474_26095"/>
<protein>
    <submittedName>
        <fullName evidence="6">Membrane protein</fullName>
    </submittedName>
</protein>